<evidence type="ECO:0000256" key="7">
    <source>
        <dbReference type="ARBA" id="ARBA00022723"/>
    </source>
</evidence>
<dbReference type="GO" id="GO:0020037">
    <property type="term" value="F:heme binding"/>
    <property type="evidence" value="ECO:0007669"/>
    <property type="project" value="InterPro"/>
</dbReference>
<comment type="subcellular location">
    <subcellularLocation>
        <location evidence="4">Endoplasmic reticulum membrane</location>
        <topology evidence="4">Peripheral membrane protein</topology>
    </subcellularLocation>
    <subcellularLocation>
        <location evidence="3">Microsome membrane</location>
        <topology evidence="3">Peripheral membrane protein</topology>
    </subcellularLocation>
</comment>
<dbReference type="PROSITE" id="PS00086">
    <property type="entry name" value="CYTOCHROME_P450"/>
    <property type="match status" value="1"/>
</dbReference>
<evidence type="ECO:0000256" key="3">
    <source>
        <dbReference type="ARBA" id="ARBA00004174"/>
    </source>
</evidence>
<evidence type="ECO:0000256" key="2">
    <source>
        <dbReference type="ARBA" id="ARBA00003690"/>
    </source>
</evidence>
<name>A0AA38HSA3_9CUCU</name>
<evidence type="ECO:0000256" key="14">
    <source>
        <dbReference type="PIRSR" id="PIRSR602401-1"/>
    </source>
</evidence>
<evidence type="ECO:0000256" key="15">
    <source>
        <dbReference type="RuleBase" id="RU000461"/>
    </source>
</evidence>
<dbReference type="InterPro" id="IPR050196">
    <property type="entry name" value="Cytochrome_P450_Monoox"/>
</dbReference>
<protein>
    <recommendedName>
        <fullName evidence="19">Cytochrome P450</fullName>
    </recommendedName>
</protein>
<keyword evidence="9" id="KW-0492">Microsome</keyword>
<evidence type="ECO:0000256" key="10">
    <source>
        <dbReference type="ARBA" id="ARBA00023002"/>
    </source>
</evidence>
<gene>
    <name evidence="17" type="ORF">Zmor_025522</name>
</gene>
<dbReference type="SUPFAM" id="SSF48264">
    <property type="entry name" value="Cytochrome P450"/>
    <property type="match status" value="1"/>
</dbReference>
<dbReference type="Gene3D" id="1.10.630.10">
    <property type="entry name" value="Cytochrome P450"/>
    <property type="match status" value="1"/>
</dbReference>
<evidence type="ECO:0000256" key="9">
    <source>
        <dbReference type="ARBA" id="ARBA00022848"/>
    </source>
</evidence>
<evidence type="ECO:0000256" key="4">
    <source>
        <dbReference type="ARBA" id="ARBA00004406"/>
    </source>
</evidence>
<dbReference type="InterPro" id="IPR002401">
    <property type="entry name" value="Cyt_P450_E_grp-I"/>
</dbReference>
<evidence type="ECO:0000256" key="8">
    <source>
        <dbReference type="ARBA" id="ARBA00022824"/>
    </source>
</evidence>
<evidence type="ECO:0008006" key="19">
    <source>
        <dbReference type="Google" id="ProtNLM"/>
    </source>
</evidence>
<organism evidence="17 18">
    <name type="scientific">Zophobas morio</name>
    <dbReference type="NCBI Taxonomy" id="2755281"/>
    <lineage>
        <taxon>Eukaryota</taxon>
        <taxon>Metazoa</taxon>
        <taxon>Ecdysozoa</taxon>
        <taxon>Arthropoda</taxon>
        <taxon>Hexapoda</taxon>
        <taxon>Insecta</taxon>
        <taxon>Pterygota</taxon>
        <taxon>Neoptera</taxon>
        <taxon>Endopterygota</taxon>
        <taxon>Coleoptera</taxon>
        <taxon>Polyphaga</taxon>
        <taxon>Cucujiformia</taxon>
        <taxon>Tenebrionidae</taxon>
        <taxon>Zophobas</taxon>
    </lineage>
</organism>
<keyword evidence="6 14" id="KW-0349">Heme</keyword>
<dbReference type="InterPro" id="IPR001128">
    <property type="entry name" value="Cyt_P450"/>
</dbReference>
<evidence type="ECO:0000256" key="16">
    <source>
        <dbReference type="SAM" id="SignalP"/>
    </source>
</evidence>
<keyword evidence="8" id="KW-0256">Endoplasmic reticulum</keyword>
<dbReference type="GO" id="GO:0005506">
    <property type="term" value="F:iron ion binding"/>
    <property type="evidence" value="ECO:0007669"/>
    <property type="project" value="InterPro"/>
</dbReference>
<keyword evidence="18" id="KW-1185">Reference proteome</keyword>
<evidence type="ECO:0000313" key="17">
    <source>
        <dbReference type="EMBL" id="KAJ3642766.1"/>
    </source>
</evidence>
<feature type="chain" id="PRO_5041334403" description="Cytochrome P450" evidence="16">
    <location>
        <begin position="22"/>
        <end position="491"/>
    </location>
</feature>
<keyword evidence="12 15" id="KW-0503">Monooxygenase</keyword>
<evidence type="ECO:0000256" key="6">
    <source>
        <dbReference type="ARBA" id="ARBA00022617"/>
    </source>
</evidence>
<dbReference type="Pfam" id="PF00067">
    <property type="entry name" value="p450"/>
    <property type="match status" value="1"/>
</dbReference>
<dbReference type="GO" id="GO:0005789">
    <property type="term" value="C:endoplasmic reticulum membrane"/>
    <property type="evidence" value="ECO:0007669"/>
    <property type="project" value="UniProtKB-SubCell"/>
</dbReference>
<evidence type="ECO:0000256" key="5">
    <source>
        <dbReference type="ARBA" id="ARBA00010617"/>
    </source>
</evidence>
<feature type="binding site" description="axial binding residue" evidence="14">
    <location>
        <position position="435"/>
    </location>
    <ligand>
        <name>heme</name>
        <dbReference type="ChEBI" id="CHEBI:30413"/>
    </ligand>
    <ligandPart>
        <name>Fe</name>
        <dbReference type="ChEBI" id="CHEBI:18248"/>
    </ligandPart>
</feature>
<keyword evidence="16" id="KW-0732">Signal</keyword>
<keyword evidence="11 14" id="KW-0408">Iron</keyword>
<dbReference type="Proteomes" id="UP001168821">
    <property type="component" value="Unassembled WGS sequence"/>
</dbReference>
<feature type="signal peptide" evidence="16">
    <location>
        <begin position="1"/>
        <end position="21"/>
    </location>
</feature>
<keyword evidence="7 14" id="KW-0479">Metal-binding</keyword>
<comment type="function">
    <text evidence="2">May be involved in the metabolism of insect hormones and in the breakdown of synthetic insecticides.</text>
</comment>
<dbReference type="GO" id="GO:0016705">
    <property type="term" value="F:oxidoreductase activity, acting on paired donors, with incorporation or reduction of molecular oxygen"/>
    <property type="evidence" value="ECO:0007669"/>
    <property type="project" value="InterPro"/>
</dbReference>
<comment type="similarity">
    <text evidence="5 15">Belongs to the cytochrome P450 family.</text>
</comment>
<dbReference type="PANTHER" id="PTHR24291:SF189">
    <property type="entry name" value="CYTOCHROME P450 4C3-RELATED"/>
    <property type="match status" value="1"/>
</dbReference>
<evidence type="ECO:0000256" key="13">
    <source>
        <dbReference type="ARBA" id="ARBA00023136"/>
    </source>
</evidence>
<dbReference type="PRINTS" id="PR00385">
    <property type="entry name" value="P450"/>
</dbReference>
<evidence type="ECO:0000256" key="11">
    <source>
        <dbReference type="ARBA" id="ARBA00023004"/>
    </source>
</evidence>
<dbReference type="PANTHER" id="PTHR24291">
    <property type="entry name" value="CYTOCHROME P450 FAMILY 4"/>
    <property type="match status" value="1"/>
</dbReference>
<reference evidence="17" key="1">
    <citation type="journal article" date="2023" name="G3 (Bethesda)">
        <title>Whole genome assemblies of Zophobas morio and Tenebrio molitor.</title>
        <authorList>
            <person name="Kaur S."/>
            <person name="Stinson S.A."/>
            <person name="diCenzo G.C."/>
        </authorList>
    </citation>
    <scope>NUCLEOTIDE SEQUENCE</scope>
    <source>
        <strain evidence="17">QUZm001</strain>
    </source>
</reference>
<evidence type="ECO:0000256" key="12">
    <source>
        <dbReference type="ARBA" id="ARBA00023033"/>
    </source>
</evidence>
<dbReference type="InterPro" id="IPR017972">
    <property type="entry name" value="Cyt_P450_CS"/>
</dbReference>
<proteinExistence type="inferred from homology"/>
<dbReference type="AlphaFoldDB" id="A0AA38HSA3"/>
<comment type="caution">
    <text evidence="17">The sequence shown here is derived from an EMBL/GenBank/DDBJ whole genome shotgun (WGS) entry which is preliminary data.</text>
</comment>
<evidence type="ECO:0000313" key="18">
    <source>
        <dbReference type="Proteomes" id="UP001168821"/>
    </source>
</evidence>
<keyword evidence="13" id="KW-0472">Membrane</keyword>
<keyword evidence="10 15" id="KW-0560">Oxidoreductase</keyword>
<sequence>MLIWIFTCSVIFIIISDSLEGSDGCYYHAWKIPGPFSVPLVGSAFLVTHIILYRIFELVCGKLDSLQTGCAKSWVGSQLYIATMRPTDTEKILTNCLNKSPFYENFNDIMKDTLLTSKVSIWKEHRKMINPSFNSKILNSYHDIFVSYSREMVKFLDDKEGAEQTDFLPVIWEKTVDAALATLTNVKPHVIKERQRMITITVKFEEILIQRFHTFWLLIDFFWKLSNLHKEHKVLCQTAHEIAENIIAEEYKSYESEDRNDDTIESKRFLPNLTKLNRTKQITRDEILEETSFMLMAASETAAITINTVLTILGIYSDIQERVYQELVSVLPNIESSPTQEELNRLDYLERVVKETLRLVPTIPFILRYADEDIKCDPYVFPAGSNLFVPLVLLHRDPEIWPEPEKFDPDRFLPDEVAKRHRCSYIPFSFGARNCIGFKFGMMVVKVMVATILRNYKVLTVGMKSWKDIQWDYMVMLKAKNSRLRFEKRKF</sequence>
<accession>A0AA38HSA3</accession>
<evidence type="ECO:0000256" key="1">
    <source>
        <dbReference type="ARBA" id="ARBA00001971"/>
    </source>
</evidence>
<dbReference type="InterPro" id="IPR036396">
    <property type="entry name" value="Cyt_P450_sf"/>
</dbReference>
<dbReference type="EMBL" id="JALNTZ010000008">
    <property type="protein sequence ID" value="KAJ3642766.1"/>
    <property type="molecule type" value="Genomic_DNA"/>
</dbReference>
<dbReference type="PRINTS" id="PR00463">
    <property type="entry name" value="EP450I"/>
</dbReference>
<comment type="cofactor">
    <cofactor evidence="1 14">
        <name>heme</name>
        <dbReference type="ChEBI" id="CHEBI:30413"/>
    </cofactor>
</comment>
<dbReference type="GO" id="GO:0004497">
    <property type="term" value="F:monooxygenase activity"/>
    <property type="evidence" value="ECO:0007669"/>
    <property type="project" value="UniProtKB-KW"/>
</dbReference>